<dbReference type="CDD" id="cd02883">
    <property type="entry name" value="NUDIX_Hydrolase"/>
    <property type="match status" value="1"/>
</dbReference>
<comment type="cofactor">
    <cofactor evidence="1">
        <name>Mg(2+)</name>
        <dbReference type="ChEBI" id="CHEBI:18420"/>
    </cofactor>
</comment>
<proteinExistence type="predicted"/>
<protein>
    <submittedName>
        <fullName evidence="4">NUDIX hydrolase</fullName>
    </submittedName>
</protein>
<accession>A0A1J1AB28</accession>
<dbReference type="AlphaFoldDB" id="A0A1J1AB28"/>
<evidence type="ECO:0000313" key="4">
    <source>
        <dbReference type="EMBL" id="APE95085.1"/>
    </source>
</evidence>
<dbReference type="Gene3D" id="3.90.79.10">
    <property type="entry name" value="Nucleoside Triphosphate Pyrophosphohydrolase"/>
    <property type="match status" value="1"/>
</dbReference>
<dbReference type="KEGG" id="hhsr:HSR6_0625"/>
<dbReference type="PANTHER" id="PTHR43046">
    <property type="entry name" value="GDP-MANNOSE MANNOSYL HYDROLASE"/>
    <property type="match status" value="1"/>
</dbReference>
<organism evidence="4 5">
    <name type="scientific">Halodesulfurarchaeum formicicum</name>
    <dbReference type="NCBI Taxonomy" id="1873524"/>
    <lineage>
        <taxon>Archaea</taxon>
        <taxon>Methanobacteriati</taxon>
        <taxon>Methanobacteriota</taxon>
        <taxon>Stenosarchaea group</taxon>
        <taxon>Halobacteria</taxon>
        <taxon>Halobacteriales</taxon>
        <taxon>Halobacteriaceae</taxon>
        <taxon>Halodesulfurarchaeum</taxon>
    </lineage>
</organism>
<keyword evidence="2 4" id="KW-0378">Hydrolase</keyword>
<evidence type="ECO:0000256" key="1">
    <source>
        <dbReference type="ARBA" id="ARBA00001946"/>
    </source>
</evidence>
<dbReference type="Proteomes" id="UP000186165">
    <property type="component" value="Chromosome"/>
</dbReference>
<dbReference type="Pfam" id="PF00293">
    <property type="entry name" value="NUDIX"/>
    <property type="match status" value="1"/>
</dbReference>
<dbReference type="PANTHER" id="PTHR43046:SF2">
    <property type="entry name" value="8-OXO-DGTP DIPHOSPHATASE-RELATED"/>
    <property type="match status" value="1"/>
</dbReference>
<dbReference type="PROSITE" id="PS51462">
    <property type="entry name" value="NUDIX"/>
    <property type="match status" value="1"/>
</dbReference>
<evidence type="ECO:0000313" key="5">
    <source>
        <dbReference type="Proteomes" id="UP000186165"/>
    </source>
</evidence>
<feature type="domain" description="Nudix hydrolase" evidence="3">
    <location>
        <begin position="1"/>
        <end position="114"/>
    </location>
</feature>
<dbReference type="GO" id="GO:0016787">
    <property type="term" value="F:hydrolase activity"/>
    <property type="evidence" value="ECO:0007669"/>
    <property type="project" value="UniProtKB-KW"/>
</dbReference>
<dbReference type="SUPFAM" id="SSF55811">
    <property type="entry name" value="Nudix"/>
    <property type="match status" value="1"/>
</dbReference>
<dbReference type="InterPro" id="IPR015797">
    <property type="entry name" value="NUDIX_hydrolase-like_dom_sf"/>
</dbReference>
<dbReference type="EMBL" id="CP016804">
    <property type="protein sequence ID" value="APE95085.1"/>
    <property type="molecule type" value="Genomic_DNA"/>
</dbReference>
<name>A0A1J1AB28_9EURY</name>
<keyword evidence="5" id="KW-1185">Reference proteome</keyword>
<evidence type="ECO:0000259" key="3">
    <source>
        <dbReference type="PROSITE" id="PS51462"/>
    </source>
</evidence>
<evidence type="ECO:0000256" key="2">
    <source>
        <dbReference type="ARBA" id="ARBA00022801"/>
    </source>
</evidence>
<gene>
    <name evidence="4" type="ORF">HSR6_0625</name>
</gene>
<dbReference type="InterPro" id="IPR000086">
    <property type="entry name" value="NUDIX_hydrolase_dom"/>
</dbReference>
<reference evidence="5" key="1">
    <citation type="submission" date="2016-08" db="EMBL/GenBank/DDBJ databases">
        <title>Discovery of first anaerobic lithoheterotrophic haloarchae widely represented in hypersaline habitats.</title>
        <authorList>
            <person name="Sorokin D.Y."/>
            <person name="Kublanov I.V."/>
            <person name="Roman P."/>
            <person name="Sinninghe Damste J.S."/>
            <person name="Golyshin P.N."/>
            <person name="Rojo D."/>
            <person name="Ciordia S."/>
            <person name="Mena Md.C."/>
            <person name="Ferrer M."/>
            <person name="Smedile F."/>
            <person name="Messina E."/>
            <person name="La Cono V."/>
            <person name="Yakimov M.M."/>
        </authorList>
    </citation>
    <scope>NUCLEOTIDE SEQUENCE [LARGE SCALE GENOMIC DNA]</scope>
    <source>
        <strain evidence="5">HSR6</strain>
    </source>
</reference>
<sequence>MLLVRERHADGRGFWTFPGGGARPREPLTDAVRRELDEELDCVAVVGSPVSRFWYAHVSRPSTVSVYTVFDCAVASEVHPVRGEGVLESRWVDPDQPPARTLPQVRHVLRDHGP</sequence>